<evidence type="ECO:0000313" key="1">
    <source>
        <dbReference type="EMBL" id="MBL4933634.1"/>
    </source>
</evidence>
<protein>
    <submittedName>
        <fullName evidence="1">Cell wall-binding repeat-containing protein</fullName>
    </submittedName>
</protein>
<sequence length="448" mass="48610">MSKRKILRILLGLALVSSILVSNSLIKVQAQTLANKRLEGKDRYETAISISNEVIKDSTVNNVILATGSDFPDALTGSVLAAKLKAPILLTGDDSNNAKDLDFINKNLPKSGNIYVLGSSGVIPDKLINQIKANGYNNITRLGGNNREETARIINQNLNVPKGTTVVVVTGLDFPDALSISSVAGVYQYPIVLSYKDSLPSASIQTLKDIQPSNVYIIGSEGVVSNNVVNQVKSATPSVGSNVFRFGGKDRFETSTLIAKSFGLNSTNLLIATGFDFPDALSGSVLASKLRAPILLVNSNDTTTTKNYLDNDATHITGLIFLGSYGAVSQAAEKELINADSTGPIYQPVIGKPSLEYMNSISVTADNSIIDGGMINEHKLPYDGKYYHIHRETRLPEGSPYGEWYIEDYYMKVLREVVGTDGKIRRYINIICIDSFGQFNDVGYIYMN</sequence>
<dbReference type="Proteomes" id="UP000623681">
    <property type="component" value="Unassembled WGS sequence"/>
</dbReference>
<keyword evidence="2" id="KW-1185">Reference proteome</keyword>
<dbReference type="InterPro" id="IPR007253">
    <property type="entry name" value="Cell_wall-bd_2"/>
</dbReference>
<dbReference type="Pfam" id="PF04122">
    <property type="entry name" value="CW_binding_2"/>
    <property type="match status" value="3"/>
</dbReference>
<dbReference type="PANTHER" id="PTHR30032:SF8">
    <property type="entry name" value="GERMINATION-SPECIFIC N-ACETYLMURAMOYL-L-ALANINE AMIDASE"/>
    <property type="match status" value="1"/>
</dbReference>
<name>A0A937FHT0_9CLOT</name>
<reference evidence="1" key="1">
    <citation type="submission" date="2021-01" db="EMBL/GenBank/DDBJ databases">
        <title>Genome public.</title>
        <authorList>
            <person name="Liu C."/>
            <person name="Sun Q."/>
        </authorList>
    </citation>
    <scope>NUCLEOTIDE SEQUENCE</scope>
    <source>
        <strain evidence="1">YIM B02565</strain>
    </source>
</reference>
<dbReference type="RefSeq" id="WP_202769076.1">
    <property type="nucleotide sequence ID" value="NZ_JAESWA010000027.1"/>
</dbReference>
<dbReference type="PANTHER" id="PTHR30032">
    <property type="entry name" value="N-ACETYLMURAMOYL-L-ALANINE AMIDASE-RELATED"/>
    <property type="match status" value="1"/>
</dbReference>
<accession>A0A937FHT0</accession>
<dbReference type="Gene3D" id="3.40.50.12090">
    <property type="match status" value="2"/>
</dbReference>
<organism evidence="1 2">
    <name type="scientific">Clostridium paridis</name>
    <dbReference type="NCBI Taxonomy" id="2803863"/>
    <lineage>
        <taxon>Bacteria</taxon>
        <taxon>Bacillati</taxon>
        <taxon>Bacillota</taxon>
        <taxon>Clostridia</taxon>
        <taxon>Eubacteriales</taxon>
        <taxon>Clostridiaceae</taxon>
        <taxon>Clostridium</taxon>
    </lineage>
</organism>
<proteinExistence type="predicted"/>
<dbReference type="AlphaFoldDB" id="A0A937FHT0"/>
<comment type="caution">
    <text evidence="1">The sequence shown here is derived from an EMBL/GenBank/DDBJ whole genome shotgun (WGS) entry which is preliminary data.</text>
</comment>
<evidence type="ECO:0000313" key="2">
    <source>
        <dbReference type="Proteomes" id="UP000623681"/>
    </source>
</evidence>
<dbReference type="EMBL" id="JAESWA010000027">
    <property type="protein sequence ID" value="MBL4933634.1"/>
    <property type="molecule type" value="Genomic_DNA"/>
</dbReference>
<dbReference type="InterPro" id="IPR051922">
    <property type="entry name" value="Bact_Sporulation_Assoc"/>
</dbReference>
<gene>
    <name evidence="1" type="ORF">JK634_17770</name>
</gene>